<dbReference type="PROSITE" id="PS52004">
    <property type="entry name" value="KS3_2"/>
    <property type="match status" value="1"/>
</dbReference>
<dbReference type="Gene3D" id="3.40.50.1000">
    <property type="entry name" value="HAD superfamily/HAD-like"/>
    <property type="match status" value="1"/>
</dbReference>
<evidence type="ECO:0000313" key="11">
    <source>
        <dbReference type="EMBL" id="MFC7149524.1"/>
    </source>
</evidence>
<feature type="domain" description="Ketosynthase family 3 (KS3)" evidence="10">
    <location>
        <begin position="25"/>
        <end position="452"/>
    </location>
</feature>
<dbReference type="Gene3D" id="3.30.559.10">
    <property type="entry name" value="Chloramphenicol acetyltransferase-like domain"/>
    <property type="match status" value="3"/>
</dbReference>
<comment type="cofactor">
    <cofactor evidence="1">
        <name>pantetheine 4'-phosphate</name>
        <dbReference type="ChEBI" id="CHEBI:47942"/>
    </cofactor>
</comment>
<dbReference type="InterPro" id="IPR009081">
    <property type="entry name" value="PP-bd_ACP"/>
</dbReference>
<evidence type="ECO:0000256" key="7">
    <source>
        <dbReference type="ARBA" id="ARBA00023194"/>
    </source>
</evidence>
<dbReference type="SMART" id="SM00825">
    <property type="entry name" value="PKS_KS"/>
    <property type="match status" value="1"/>
</dbReference>
<name>A0ABW2FC87_9BACL</name>
<accession>A0ABW2FC87</accession>
<dbReference type="Pfam" id="PF02801">
    <property type="entry name" value="Ketoacyl-synt_C"/>
    <property type="match status" value="1"/>
</dbReference>
<dbReference type="InterPro" id="IPR023213">
    <property type="entry name" value="CAT-like_dom_sf"/>
</dbReference>
<dbReference type="InterPro" id="IPR010033">
    <property type="entry name" value="HAD_SF_ppase_IIIC"/>
</dbReference>
<comment type="similarity">
    <text evidence="2">Belongs to the ATP-dependent AMP-binding enzyme family.</text>
</comment>
<dbReference type="Proteomes" id="UP001596378">
    <property type="component" value="Unassembled WGS sequence"/>
</dbReference>
<dbReference type="NCBIfam" id="TIGR01681">
    <property type="entry name" value="HAD-SF-IIIC"/>
    <property type="match status" value="1"/>
</dbReference>
<dbReference type="InterPro" id="IPR020806">
    <property type="entry name" value="PKS_PP-bd"/>
</dbReference>
<organism evidence="11 12">
    <name type="scientific">Cohnella cellulosilytica</name>
    <dbReference type="NCBI Taxonomy" id="986710"/>
    <lineage>
        <taxon>Bacteria</taxon>
        <taxon>Bacillati</taxon>
        <taxon>Bacillota</taxon>
        <taxon>Bacilli</taxon>
        <taxon>Bacillales</taxon>
        <taxon>Paenibacillaceae</taxon>
        <taxon>Cohnella</taxon>
    </lineage>
</organism>
<dbReference type="SUPFAM" id="SSF56784">
    <property type="entry name" value="HAD-like"/>
    <property type="match status" value="1"/>
</dbReference>
<dbReference type="InterPro" id="IPR018201">
    <property type="entry name" value="Ketoacyl_synth_AS"/>
</dbReference>
<proteinExistence type="inferred from homology"/>
<dbReference type="InterPro" id="IPR036412">
    <property type="entry name" value="HAD-like_sf"/>
</dbReference>
<dbReference type="Gene3D" id="1.10.1240.100">
    <property type="match status" value="1"/>
</dbReference>
<dbReference type="InterPro" id="IPR020841">
    <property type="entry name" value="PKS_Beta-ketoAc_synthase_dom"/>
</dbReference>
<dbReference type="NCBIfam" id="TIGR01733">
    <property type="entry name" value="AA-adenyl-dom"/>
    <property type="match status" value="1"/>
</dbReference>
<dbReference type="InterPro" id="IPR000873">
    <property type="entry name" value="AMP-dep_synth/lig_dom"/>
</dbReference>
<keyword evidence="12" id="KW-1185">Reference proteome</keyword>
<dbReference type="CDD" id="cd05930">
    <property type="entry name" value="A_NRPS"/>
    <property type="match status" value="1"/>
</dbReference>
<dbReference type="Pfam" id="PF13193">
    <property type="entry name" value="AMP-binding_C"/>
    <property type="match status" value="1"/>
</dbReference>
<dbReference type="Gene3D" id="3.40.50.1110">
    <property type="entry name" value="SGNH hydrolase"/>
    <property type="match status" value="1"/>
</dbReference>
<dbReference type="NCBIfam" id="TIGR01686">
    <property type="entry name" value="FkbH"/>
    <property type="match status" value="1"/>
</dbReference>
<dbReference type="InterPro" id="IPR014031">
    <property type="entry name" value="Ketoacyl_synth_C"/>
</dbReference>
<dbReference type="Pfam" id="PF22621">
    <property type="entry name" value="CurL-like_PKS_C"/>
    <property type="match status" value="1"/>
</dbReference>
<dbReference type="InterPro" id="IPR036514">
    <property type="entry name" value="SGNH_hydro_sf"/>
</dbReference>
<reference evidence="12" key="1">
    <citation type="journal article" date="2019" name="Int. J. Syst. Evol. Microbiol.">
        <title>The Global Catalogue of Microorganisms (GCM) 10K type strain sequencing project: providing services to taxonomists for standard genome sequencing and annotation.</title>
        <authorList>
            <consortium name="The Broad Institute Genomics Platform"/>
            <consortium name="The Broad Institute Genome Sequencing Center for Infectious Disease"/>
            <person name="Wu L."/>
            <person name="Ma J."/>
        </authorList>
    </citation>
    <scope>NUCLEOTIDE SEQUENCE [LARGE SCALE GENOMIC DNA]</scope>
    <source>
        <strain evidence="12">KCTC 12907</strain>
    </source>
</reference>
<evidence type="ECO:0000313" key="12">
    <source>
        <dbReference type="Proteomes" id="UP001596378"/>
    </source>
</evidence>
<dbReference type="PROSITE" id="PS00455">
    <property type="entry name" value="AMP_BINDING"/>
    <property type="match status" value="1"/>
</dbReference>
<evidence type="ECO:0000256" key="3">
    <source>
        <dbReference type="ARBA" id="ARBA00022450"/>
    </source>
</evidence>
<protein>
    <submittedName>
        <fullName evidence="11">Amino acid adenylation domain-containing protein</fullName>
    </submittedName>
</protein>
<dbReference type="SUPFAM" id="SSF47336">
    <property type="entry name" value="ACP-like"/>
    <property type="match status" value="3"/>
</dbReference>
<feature type="domain" description="Carrier" evidence="9">
    <location>
        <begin position="1859"/>
        <end position="1934"/>
    </location>
</feature>
<dbReference type="PROSITE" id="PS00606">
    <property type="entry name" value="KS3_1"/>
    <property type="match status" value="1"/>
</dbReference>
<dbReference type="Gene3D" id="3.30.559.30">
    <property type="entry name" value="Nonribosomal peptide synthetase, condensation domain"/>
    <property type="match status" value="3"/>
</dbReference>
<dbReference type="SUPFAM" id="SSF56801">
    <property type="entry name" value="Acetyl-CoA synthetase-like"/>
    <property type="match status" value="1"/>
</dbReference>
<dbReference type="Pfam" id="PF00501">
    <property type="entry name" value="AMP-binding"/>
    <property type="match status" value="1"/>
</dbReference>
<evidence type="ECO:0000256" key="8">
    <source>
        <dbReference type="ARBA" id="ARBA00023268"/>
    </source>
</evidence>
<dbReference type="Gene3D" id="3.40.50.980">
    <property type="match status" value="2"/>
</dbReference>
<keyword evidence="8" id="KW-0511">Multifunctional enzyme</keyword>
<dbReference type="PROSITE" id="PS00012">
    <property type="entry name" value="PHOSPHOPANTETHEINE"/>
    <property type="match status" value="2"/>
</dbReference>
<evidence type="ECO:0000256" key="4">
    <source>
        <dbReference type="ARBA" id="ARBA00022553"/>
    </source>
</evidence>
<dbReference type="SUPFAM" id="SSF52777">
    <property type="entry name" value="CoA-dependent acyltransferases"/>
    <property type="match status" value="6"/>
</dbReference>
<keyword evidence="3" id="KW-0596">Phosphopantetheine</keyword>
<dbReference type="InterPro" id="IPR016039">
    <property type="entry name" value="Thiolase-like"/>
</dbReference>
<evidence type="ECO:0000256" key="6">
    <source>
        <dbReference type="ARBA" id="ARBA00022737"/>
    </source>
</evidence>
<dbReference type="Pfam" id="PF00109">
    <property type="entry name" value="ketoacyl-synt"/>
    <property type="match status" value="1"/>
</dbReference>
<dbReference type="InterPro" id="IPR006162">
    <property type="entry name" value="Ppantetheine_attach_site"/>
</dbReference>
<dbReference type="Gene3D" id="1.10.1200.10">
    <property type="entry name" value="ACP-like"/>
    <property type="match status" value="3"/>
</dbReference>
<evidence type="ECO:0000256" key="2">
    <source>
        <dbReference type="ARBA" id="ARBA00006432"/>
    </source>
</evidence>
<keyword evidence="6" id="KW-0677">Repeat</keyword>
<keyword evidence="4" id="KW-0597">Phosphoprotein</keyword>
<evidence type="ECO:0000256" key="1">
    <source>
        <dbReference type="ARBA" id="ARBA00001957"/>
    </source>
</evidence>
<dbReference type="SUPFAM" id="SSF53901">
    <property type="entry name" value="Thiolase-like"/>
    <property type="match status" value="1"/>
</dbReference>
<keyword evidence="7" id="KW-0045">Antibiotic biosynthesis</keyword>
<dbReference type="CDD" id="cd19531">
    <property type="entry name" value="LCL_NRPS-like"/>
    <property type="match status" value="3"/>
</dbReference>
<dbReference type="InterPro" id="IPR025110">
    <property type="entry name" value="AMP-bd_C"/>
</dbReference>
<dbReference type="Gene3D" id="2.30.38.10">
    <property type="entry name" value="Luciferase, Domain 3"/>
    <property type="match status" value="1"/>
</dbReference>
<evidence type="ECO:0000259" key="10">
    <source>
        <dbReference type="PROSITE" id="PS52004"/>
    </source>
</evidence>
<evidence type="ECO:0000256" key="5">
    <source>
        <dbReference type="ARBA" id="ARBA00022679"/>
    </source>
</evidence>
<dbReference type="Gene3D" id="3.40.47.10">
    <property type="match status" value="1"/>
</dbReference>
<dbReference type="InterPro" id="IPR020845">
    <property type="entry name" value="AMP-binding_CS"/>
</dbReference>
<sequence length="3488" mass="385859">MAMEKAWWEAEEEEELPMAVEETSNRDIAIIGMAVRLPEAEDVASLWDKIATRYDAVGPFPEQRRKDVESLLAGTKLPGGKISYYDGAYLSEIDRFDYRFFRLSPKEAALMSPNQRLWLEVAWNAIEDAGYGGGKLAGSSTGVYLGYNGDAFHDYKRLIAEREPESLSLAIPGNLSSIAAGRISYLLDFKGPSLTVDTACSSSLVALHLAIQALRTGECEQALVGGVKTYLLPVDLGIKIGIESPDFRARTFDDGSAGTGGGEGAGAVLLKPLGKAIRDKDAVYAVIKGSAINQDGASIGITAPNGRAQEEAIVKAWQDAGVDPVTIGYIEAHGTGTKLGDPIEIGGITQAFRRFTDRRQFCAIGSIKTNYGHLDTAAGIVGLIKAALALRYRQLPPMLHFREPNREIPFADSPVYVSDMLRTWPEEGGEPLRAGVSSFGMSGTNAHAVLEEAPRAAAAARAKDGGMQPLTLSAKSPTALRAIAASYREYAERWADDEAETGDFCYTANTGRGHYEFRAALTVRSTDELKDKLLRLEGELAKGAEEKDSARWKEPGELTDENGLATGIWLGKADFAAAIEDVKIAADLSDSEPEALCSAYAKGGNPNWEAYYRERDVRKIHIPAYQFDRTRCWLEETEASRSDYAYPFGSAASAEPGRAPEAAKGVVLKGRDNGLYTKTEQTVADAWGRGLGFSALDVNEHYYELGGDSILALTIVDDLSRQTGREIGVADLLGYPTVQALAAHLERSGLPSNGSAAETEGAAPAEDREFALSRAQLRIFLGAQLPGAERHHHMPMAYIVEGQLDVARLEEAFRKLAERHESLRTTFDWSEAGEPRQIVHPASVIQVETETLGGEEEWPSHASSFVRPFELSRLPLLRVGLASVSAERHLLMLDSHHLIADGSSLALLLREMQALYGGASLPPKEGDYRSYVAWQQERIGSPEWQAQRAYWLDNVLASPAAPLRLPLDEARPGTRSGEGRSYRFTVSRRLTEDLQRLAKQRQVSLHTVLYAIYAVLMQRYTGQEDLIIGSLVNGRDRPEFRQLVGVMINFLPVRVTVPEALDMNGLLDRVEKLTRDAYANGQFPFDEMVEAAAARGDRSRNPLYDTMLVFHNHAAGSDRLQAGGLVFREYGLEKTTSALDVKLDLFPGAEGELNGLFEYDSILFREETIARMAGHFTAIAEWAASGKGGTIGELTLFEPETAAGLERRRALNDSARSAAPERQLQVRIASTFTSEPIAGTIRHWLEAFGSRAQVTFAPYNQIFQYVMENREGSSGQTGVTVLLIRPEDWLSPGAAAAEARLSALESELEKLLLLLDARDGGEAYFIGLLPFSADGPLRGLPESAGQAFRERWNARIALAANHVSALDFSAAAERYRVEEIEDRIANEEGQIPYTPEYFAAIGTETARALAGWLQSPFKVIVVDADNTLWRGIAGEDGAAGVQVTPAFAAWQRLLLRKRSEGMLLALCSKNDEPDVWDVFERNGDMILRKEHFAAWRINWRPKSDNLRELAEELNLGLDSLIFVDDNAAECLEVMARLPEVLTLRLPREETMTDFLDHVWAWDRHRVTEEDRKRASSYDAERQRKEAANRPGATLEDYLSGLRIKVSFRPLSSEEAERAAQLSARTNQFNLNGIRRSAAEIRRGLSLPAECHWIVEAADRFGDYGRIGYVSGLVREETLEIHTFLLSCRVLGRGVEQTICAGLKRFASVRGCTKLLAKFRRTAKNRPFEQFLEQAGWLGVGDSHREEVDCLFDLHQISEAPSHIIFYDGEPYEPEEAIELTAASVEAPRAETLESDRLYVEKPSNISDRSDWALPNEREKALRHRAYLLPLRFPDASGIVAMTKGRGAGAAADARNLYAPPVGDTESAVAALWEKLLGGGPYGRETHFFDAGGDSLQAASLVSLIVRTFGVRLTLVDLFDHPRLRQMAALVDGAGTTPFSPVPASGIPRAEFAERYPVSPAQRRMYFLQLFEPNGTAYQIPSTLRLTGKLDRERLMQAIANLTDRHEALRTSFELTEGEPFQRIHRGVAQAMEEREVREGREALEEELRAFVRPFDLSCAPLFRVGLFREAEDRHVLIFDIHHIIADGVSVNVLTDDLMALYEGRDLPDQPIQYKDYALWQRTEPEAARLARQTDRWVERFEAAVPKLELPADYARPAVKGTQGAQTVAYLDAARTESLKRLSQSADSTLFMVLLSAYALWLSKLSGQASVVVGTPVAGRNHPDAERLVGVFVNPLPIRISSDWKWTFERLLAAVKEEVLGTLDRQEAPFEEIVERLQPERDLGRNPLFDAMFSMLNMTHADLGATDLIVEPLVVDYGVSQFDVGLYAMEEKGGVTFIIQYATGLFREETMRRWADGFIALLERIAENPRTELSRISLLREAERRQVTETFNATETPFPAELTLPELFRRQAGRTPDRIAAVFEAERLTYRELEARANRVARRLLARGLRSGEPVGLMTERSPAMLAGVLGILQAGGAYVPLPPDFPAERLRYMADNAGIRMVCAQASGLEAAAEACPGAELIDLDGVAENEESLVAVPREISAAAPEELLATEPYGAPDVAISPEQIAYILYTSGSTGRPKGVMIRHRSVMNRIHWMQRTYSLGEQDVILQKTPYSFDVSVWELFWWMLSGSSAAFLAPGAEKDPGQLMKAIAANGVTTMHFVPSMLAAFLEAAQGEQPEALREKLGTLRYVFASGEALHKAHVDKFYALLRRAGLSGTKLVNLYGPTEATVDVTAYECEPDSELEYVPIGKPIDNTAIYIVGEGDQAQPIGVPGELCIAGVQLASGYANQPELTAERFVPNPFVPGTRMYRTGDRARWTADGQIEYLGRIDDQVKIRGYRIELGEIERMLLTHEAVSEAAVTVANDGTGGKRLVAYIVADGTCTSGELRKHCGERLPDYMIPALFAQLERMPLTASGKADRKALPAPGAEMETGVAYAAPTTETEQRLAAMWAELLQREQVGIDDDFFAIGGHSLKAAMLAARMEEAFSVPVPVKIMFLHPTIRRMAQKIERSEPAESAARPIPRAPERPYYAVTPAQKQMLLHEYRHPGSLSYHMPSVLELDGKLDVDGLKEALARLVNRHEALRTSFGQSEGQPVQIVHAETSVDLETLDEKAFLSEMDGGWEAAAQAWLRPFDLTRSPLFRVGLVRLEPERHLLLLDIHHAVSDGVTSGLLVRDLLAFYENRPLPEVKAQFKDYSEWIAKLRIEAEWERQQAYWISRFADGVPEFDLPYDRDRRSVLDLSELDQAGRYAFGLDASLQAELERFAARTGTTLFMVILAAYQALLGCWSGKTDIVTGVPSAGRNHPDLAQTAGLMLQTWAIRNRPDPALSFEAWLREVKRSLLEAFEHPWLSAEDLADLLNEKGLIRWEGNRNPLFETMFVMQNMAPAPSRADGLVWRTLPWSFAAAKLDLVLQAEEKEGALALGFEYRRCLFREETIAEMAEALLNLLAKAAASPEESLGKLTGIEALRESADKKDELFGSGFSF</sequence>
<dbReference type="PANTHER" id="PTHR45527">
    <property type="entry name" value="NONRIBOSOMAL PEPTIDE SYNTHETASE"/>
    <property type="match status" value="1"/>
</dbReference>
<dbReference type="EMBL" id="JBHTAI010000007">
    <property type="protein sequence ID" value="MFC7149524.1"/>
    <property type="molecule type" value="Genomic_DNA"/>
</dbReference>
<comment type="caution">
    <text evidence="11">The sequence shown here is derived from an EMBL/GenBank/DDBJ whole genome shotgun (WGS) entry which is preliminary data.</text>
</comment>
<dbReference type="InterPro" id="IPR045851">
    <property type="entry name" value="AMP-bd_C_sf"/>
</dbReference>
<keyword evidence="5" id="KW-0808">Transferase</keyword>
<dbReference type="RefSeq" id="WP_378051427.1">
    <property type="nucleotide sequence ID" value="NZ_JBHMDN010000034.1"/>
</dbReference>
<feature type="domain" description="Carrier" evidence="9">
    <location>
        <begin position="674"/>
        <end position="749"/>
    </location>
</feature>
<dbReference type="InterPro" id="IPR010071">
    <property type="entry name" value="AA_adenyl_dom"/>
</dbReference>
<dbReference type="InterPro" id="IPR023214">
    <property type="entry name" value="HAD_sf"/>
</dbReference>
<evidence type="ECO:0000259" key="9">
    <source>
        <dbReference type="PROSITE" id="PS50075"/>
    </source>
</evidence>
<dbReference type="InterPro" id="IPR001242">
    <property type="entry name" value="Condensation_dom"/>
</dbReference>
<feature type="domain" description="Carrier" evidence="9">
    <location>
        <begin position="2940"/>
        <end position="3015"/>
    </location>
</feature>
<dbReference type="InterPro" id="IPR036736">
    <property type="entry name" value="ACP-like_sf"/>
</dbReference>
<dbReference type="Pfam" id="PF00550">
    <property type="entry name" value="PP-binding"/>
    <property type="match status" value="3"/>
</dbReference>
<dbReference type="InterPro" id="IPR014030">
    <property type="entry name" value="Ketoacyl_synth_N"/>
</dbReference>
<dbReference type="SMART" id="SM00823">
    <property type="entry name" value="PKS_PP"/>
    <property type="match status" value="3"/>
</dbReference>
<dbReference type="Gene3D" id="3.30.300.30">
    <property type="match status" value="1"/>
</dbReference>
<dbReference type="CDD" id="cd00833">
    <property type="entry name" value="PKS"/>
    <property type="match status" value="1"/>
</dbReference>
<dbReference type="PANTHER" id="PTHR45527:SF1">
    <property type="entry name" value="FATTY ACID SYNTHASE"/>
    <property type="match status" value="1"/>
</dbReference>
<dbReference type="PROSITE" id="PS50075">
    <property type="entry name" value="CARRIER"/>
    <property type="match status" value="3"/>
</dbReference>
<dbReference type="Pfam" id="PF00668">
    <property type="entry name" value="Condensation"/>
    <property type="match status" value="3"/>
</dbReference>
<gene>
    <name evidence="11" type="ORF">ACFQMJ_13385</name>
</gene>
<dbReference type="InterPro" id="IPR010037">
    <property type="entry name" value="FkbH_domain"/>
</dbReference>